<evidence type="ECO:0000256" key="5">
    <source>
        <dbReference type="ARBA" id="ARBA00023242"/>
    </source>
</evidence>
<dbReference type="GO" id="GO:0008541">
    <property type="term" value="C:proteasome regulatory particle, lid subcomplex"/>
    <property type="evidence" value="ECO:0007669"/>
    <property type="project" value="TreeGrafter"/>
</dbReference>
<reference evidence="9" key="1">
    <citation type="submission" date="2022-07" db="EMBL/GenBank/DDBJ databases">
        <title>Phylogenomic reconstructions and comparative analyses of Kickxellomycotina fungi.</title>
        <authorList>
            <person name="Reynolds N.K."/>
            <person name="Stajich J.E."/>
            <person name="Barry K."/>
            <person name="Grigoriev I.V."/>
            <person name="Crous P."/>
            <person name="Smith M.E."/>
        </authorList>
    </citation>
    <scope>NUCLEOTIDE SEQUENCE</scope>
    <source>
        <strain evidence="9">NRRL 1565</strain>
    </source>
</reference>
<dbReference type="PANTHER" id="PTHR12225:SF0">
    <property type="entry name" value="PROTEASOMAL UBIQUITIN RECEPTOR ADRM1"/>
    <property type="match status" value="1"/>
</dbReference>
<evidence type="ECO:0000313" key="10">
    <source>
        <dbReference type="Proteomes" id="UP001140094"/>
    </source>
</evidence>
<evidence type="ECO:0000259" key="7">
    <source>
        <dbReference type="PROSITE" id="PS51916"/>
    </source>
</evidence>
<keyword evidence="10" id="KW-1185">Reference proteome</keyword>
<dbReference type="GO" id="GO:0005634">
    <property type="term" value="C:nucleus"/>
    <property type="evidence" value="ECO:0007669"/>
    <property type="project" value="UniProtKB-SubCell"/>
</dbReference>
<evidence type="ECO:0000313" key="9">
    <source>
        <dbReference type="EMBL" id="KAJ2805897.1"/>
    </source>
</evidence>
<dbReference type="PROSITE" id="PS51917">
    <property type="entry name" value="PRU"/>
    <property type="match status" value="1"/>
</dbReference>
<feature type="domain" description="DEUBAD" evidence="7">
    <location>
        <begin position="254"/>
        <end position="360"/>
    </location>
</feature>
<evidence type="ECO:0000256" key="4">
    <source>
        <dbReference type="ARBA" id="ARBA00022942"/>
    </source>
</evidence>
<dbReference type="InterPro" id="IPR032368">
    <property type="entry name" value="RPN13_DEUBAD"/>
</dbReference>
<dbReference type="PROSITE" id="PS51916">
    <property type="entry name" value="DEUBAD"/>
    <property type="match status" value="1"/>
</dbReference>
<evidence type="ECO:0000256" key="1">
    <source>
        <dbReference type="ARBA" id="ARBA00004123"/>
    </source>
</evidence>
<evidence type="ECO:0000256" key="2">
    <source>
        <dbReference type="ARBA" id="ARBA00004496"/>
    </source>
</evidence>
<evidence type="ECO:0000259" key="8">
    <source>
        <dbReference type="PROSITE" id="PS51917"/>
    </source>
</evidence>
<feature type="region of interest" description="Disordered" evidence="6">
    <location>
        <begin position="1"/>
        <end position="24"/>
    </location>
</feature>
<evidence type="ECO:0008006" key="11">
    <source>
        <dbReference type="Google" id="ProtNLM"/>
    </source>
</evidence>
<evidence type="ECO:0000256" key="6">
    <source>
        <dbReference type="SAM" id="MobiDB-lite"/>
    </source>
</evidence>
<dbReference type="PANTHER" id="PTHR12225">
    <property type="entry name" value="ADHESION REGULATING MOLECULE 1 110 KDA CELL MEMBRANE GLYCOPROTEIN"/>
    <property type="match status" value="1"/>
</dbReference>
<sequence length="370" mass="40504">MATPLFSQQPQRGGSGLGGRGQGSVPGSLAEFKAGRLFRDGETNWVRPDPRRGYCYIKKDDDGLLRFCWKDRQAGAQVEEELIVFPGDVYLERVQQSSGRVYVLKFKSSSQRVFFWMQEADPVADDALISRVNAILGEGGEDDMDIYGPAEEEEEEDDESRLLLHRHTSREAEALSRHNEQLALAQSSELHGGSLPSAQVGGVPGNNLRRSSQQLPGDDVDPVDGRSAAGIGANQLGHLRQLLSNIQVPEGYGSRAADGSRINLVDVLTPANLSAVLEDERLRSSLFPTLPDNIPHTRQGLDEVIRSPQFQQALDSLSYVLESGQLAPLVTQLGLDPEAGTSVGAFLEAIEKQLENERSNRDEDDDTPMN</sequence>
<keyword evidence="3" id="KW-0963">Cytoplasm</keyword>
<accession>A0A9W8LVJ1</accession>
<gene>
    <name evidence="9" type="ORF">H4R20_001905</name>
</gene>
<dbReference type="InterPro" id="IPR044868">
    <property type="entry name" value="Rpn13/ADRM1_Pru"/>
</dbReference>
<dbReference type="OrthoDB" id="340431at2759"/>
<dbReference type="Gene3D" id="2.30.29.70">
    <property type="entry name" value="Proteasomal ubiquitin receptor Rpn13/ADRM1"/>
    <property type="match status" value="1"/>
</dbReference>
<dbReference type="Proteomes" id="UP001140094">
    <property type="component" value="Unassembled WGS sequence"/>
</dbReference>
<comment type="subcellular location">
    <subcellularLocation>
        <location evidence="2">Cytoplasm</location>
    </subcellularLocation>
    <subcellularLocation>
        <location evidence="1">Nucleus</location>
    </subcellularLocation>
</comment>
<feature type="compositionally biased region" description="Acidic residues" evidence="6">
    <location>
        <begin position="140"/>
        <end position="159"/>
    </location>
</feature>
<dbReference type="InterPro" id="IPR038108">
    <property type="entry name" value="RPN13_DEUBAD_sf"/>
</dbReference>
<feature type="domain" description="Pru" evidence="8">
    <location>
        <begin position="24"/>
        <end position="139"/>
    </location>
</feature>
<dbReference type="Pfam" id="PF16550">
    <property type="entry name" value="RPN13_C"/>
    <property type="match status" value="1"/>
</dbReference>
<dbReference type="GO" id="GO:0005737">
    <property type="term" value="C:cytoplasm"/>
    <property type="evidence" value="ECO:0007669"/>
    <property type="project" value="UniProtKB-SubCell"/>
</dbReference>
<evidence type="ECO:0000256" key="3">
    <source>
        <dbReference type="ARBA" id="ARBA00022490"/>
    </source>
</evidence>
<protein>
    <recommendedName>
        <fullName evidence="11">Adhesion regulating molecule</fullName>
    </recommendedName>
</protein>
<dbReference type="CDD" id="cd13314">
    <property type="entry name" value="PH_Rpn13"/>
    <property type="match status" value="1"/>
</dbReference>
<organism evidence="9 10">
    <name type="scientific">Coemansia guatemalensis</name>
    <dbReference type="NCBI Taxonomy" id="2761395"/>
    <lineage>
        <taxon>Eukaryota</taxon>
        <taxon>Fungi</taxon>
        <taxon>Fungi incertae sedis</taxon>
        <taxon>Zoopagomycota</taxon>
        <taxon>Kickxellomycotina</taxon>
        <taxon>Kickxellomycetes</taxon>
        <taxon>Kickxellales</taxon>
        <taxon>Kickxellaceae</taxon>
        <taxon>Coemansia</taxon>
    </lineage>
</organism>
<name>A0A9W8LVJ1_9FUNG</name>
<feature type="compositionally biased region" description="Gly residues" evidence="6">
    <location>
        <begin position="13"/>
        <end position="24"/>
    </location>
</feature>
<feature type="region of interest" description="Disordered" evidence="6">
    <location>
        <begin position="140"/>
        <end position="161"/>
    </location>
</feature>
<dbReference type="InterPro" id="IPR006773">
    <property type="entry name" value="Rpn13/ADRM1"/>
</dbReference>
<dbReference type="GO" id="GO:0070628">
    <property type="term" value="F:proteasome binding"/>
    <property type="evidence" value="ECO:0007669"/>
    <property type="project" value="TreeGrafter"/>
</dbReference>
<dbReference type="Gene3D" id="1.10.2020.20">
    <property type="match status" value="1"/>
</dbReference>
<comment type="caution">
    <text evidence="9">The sequence shown here is derived from an EMBL/GenBank/DDBJ whole genome shotgun (WGS) entry which is preliminary data.</text>
</comment>
<feature type="region of interest" description="Disordered" evidence="6">
    <location>
        <begin position="190"/>
        <end position="229"/>
    </location>
</feature>
<dbReference type="FunFam" id="2.30.29.70:FF:000001">
    <property type="entry name" value="Proteasomal ubiquitin receptor ADRM1"/>
    <property type="match status" value="1"/>
</dbReference>
<keyword evidence="4" id="KW-0647">Proteasome</keyword>
<dbReference type="Pfam" id="PF04683">
    <property type="entry name" value="Rpn13_ADRM1_Pru"/>
    <property type="match status" value="1"/>
</dbReference>
<dbReference type="GO" id="GO:0061133">
    <property type="term" value="F:endopeptidase activator activity"/>
    <property type="evidence" value="ECO:0007669"/>
    <property type="project" value="TreeGrafter"/>
</dbReference>
<dbReference type="EMBL" id="JANBUO010000246">
    <property type="protein sequence ID" value="KAJ2805897.1"/>
    <property type="molecule type" value="Genomic_DNA"/>
</dbReference>
<dbReference type="InterPro" id="IPR038633">
    <property type="entry name" value="Rpn13/ADRM1_Pru_sf"/>
</dbReference>
<dbReference type="InterPro" id="IPR044867">
    <property type="entry name" value="DEUBAD_dom"/>
</dbReference>
<keyword evidence="5" id="KW-0539">Nucleus</keyword>
<proteinExistence type="predicted"/>
<dbReference type="AlphaFoldDB" id="A0A9W8LVJ1"/>